<dbReference type="CDD" id="cd01392">
    <property type="entry name" value="HTH_LacI"/>
    <property type="match status" value="1"/>
</dbReference>
<dbReference type="PANTHER" id="PTHR30146:SF109">
    <property type="entry name" value="HTH-TYPE TRANSCRIPTIONAL REGULATOR GALS"/>
    <property type="match status" value="1"/>
</dbReference>
<dbReference type="Gene3D" id="3.40.50.2300">
    <property type="match status" value="2"/>
</dbReference>
<dbReference type="OrthoDB" id="3236211at2"/>
<evidence type="ECO:0000313" key="6">
    <source>
        <dbReference type="Proteomes" id="UP000287470"/>
    </source>
</evidence>
<keyword evidence="1" id="KW-0805">Transcription regulation</keyword>
<dbReference type="GO" id="GO:0000976">
    <property type="term" value="F:transcription cis-regulatory region binding"/>
    <property type="evidence" value="ECO:0007669"/>
    <property type="project" value="TreeGrafter"/>
</dbReference>
<dbReference type="SUPFAM" id="SSF53822">
    <property type="entry name" value="Periplasmic binding protein-like I"/>
    <property type="match status" value="1"/>
</dbReference>
<keyword evidence="6" id="KW-1185">Reference proteome</keyword>
<gene>
    <name evidence="5" type="ORF">D2E24_1515</name>
</gene>
<feature type="domain" description="HTH lacI-type" evidence="4">
    <location>
        <begin position="2"/>
        <end position="56"/>
    </location>
</feature>
<accession>A0A430FPA6</accession>
<evidence type="ECO:0000256" key="1">
    <source>
        <dbReference type="ARBA" id="ARBA00023015"/>
    </source>
</evidence>
<evidence type="ECO:0000313" key="5">
    <source>
        <dbReference type="EMBL" id="RSX54655.1"/>
    </source>
</evidence>
<proteinExistence type="predicted"/>
<dbReference type="CDD" id="cd06267">
    <property type="entry name" value="PBP1_LacI_sugar_binding-like"/>
    <property type="match status" value="1"/>
</dbReference>
<dbReference type="AlphaFoldDB" id="A0A430FPA6"/>
<dbReference type="InterPro" id="IPR028082">
    <property type="entry name" value="Peripla_BP_I"/>
</dbReference>
<dbReference type="Pfam" id="PF00356">
    <property type="entry name" value="LacI"/>
    <property type="match status" value="1"/>
</dbReference>
<keyword evidence="3" id="KW-0804">Transcription</keyword>
<dbReference type="Proteomes" id="UP000287470">
    <property type="component" value="Unassembled WGS sequence"/>
</dbReference>
<evidence type="ECO:0000259" key="4">
    <source>
        <dbReference type="PROSITE" id="PS50932"/>
    </source>
</evidence>
<keyword evidence="2" id="KW-0238">DNA-binding</keyword>
<dbReference type="InterPro" id="IPR010982">
    <property type="entry name" value="Lambda_DNA-bd_dom_sf"/>
</dbReference>
<evidence type="ECO:0000256" key="2">
    <source>
        <dbReference type="ARBA" id="ARBA00023125"/>
    </source>
</evidence>
<dbReference type="GO" id="GO:0003700">
    <property type="term" value="F:DNA-binding transcription factor activity"/>
    <property type="evidence" value="ECO:0007669"/>
    <property type="project" value="TreeGrafter"/>
</dbReference>
<reference evidence="5 6" key="1">
    <citation type="submission" date="2018-09" db="EMBL/GenBank/DDBJ databases">
        <title>Characterization of the phylogenetic diversity of five novel species belonging to the genus Bifidobacterium.</title>
        <authorList>
            <person name="Lugli G.A."/>
            <person name="Duranti S."/>
            <person name="Milani C."/>
        </authorList>
    </citation>
    <scope>NUCLEOTIDE SEQUENCE [LARGE SCALE GENOMIC DNA]</scope>
    <source>
        <strain evidence="5 6">2033B</strain>
    </source>
</reference>
<dbReference type="InterPro" id="IPR000843">
    <property type="entry name" value="HTH_LacI"/>
</dbReference>
<dbReference type="PROSITE" id="PS50932">
    <property type="entry name" value="HTH_LACI_2"/>
    <property type="match status" value="1"/>
</dbReference>
<comment type="caution">
    <text evidence="5">The sequence shown here is derived from an EMBL/GenBank/DDBJ whole genome shotgun (WGS) entry which is preliminary data.</text>
</comment>
<dbReference type="Gene3D" id="1.10.260.40">
    <property type="entry name" value="lambda repressor-like DNA-binding domains"/>
    <property type="match status" value="1"/>
</dbReference>
<dbReference type="PANTHER" id="PTHR30146">
    <property type="entry name" value="LACI-RELATED TRANSCRIPTIONAL REPRESSOR"/>
    <property type="match status" value="1"/>
</dbReference>
<organism evidence="5 6">
    <name type="scientific">Bifidobacterium samirii</name>
    <dbReference type="NCBI Taxonomy" id="2306974"/>
    <lineage>
        <taxon>Bacteria</taxon>
        <taxon>Bacillati</taxon>
        <taxon>Actinomycetota</taxon>
        <taxon>Actinomycetes</taxon>
        <taxon>Bifidobacteriales</taxon>
        <taxon>Bifidobacteriaceae</taxon>
        <taxon>Bifidobacterium</taxon>
    </lineage>
</organism>
<dbReference type="InterPro" id="IPR046335">
    <property type="entry name" value="LacI/GalR-like_sensor"/>
</dbReference>
<dbReference type="EMBL" id="QXGK01000016">
    <property type="protein sequence ID" value="RSX54655.1"/>
    <property type="molecule type" value="Genomic_DNA"/>
</dbReference>
<dbReference type="Pfam" id="PF13377">
    <property type="entry name" value="Peripla_BP_3"/>
    <property type="match status" value="1"/>
</dbReference>
<evidence type="ECO:0000256" key="3">
    <source>
        <dbReference type="ARBA" id="ARBA00023163"/>
    </source>
</evidence>
<dbReference type="SMART" id="SM00354">
    <property type="entry name" value="HTH_LACI"/>
    <property type="match status" value="1"/>
</dbReference>
<protein>
    <submittedName>
        <fullName evidence="5">Transcriptional regulator, LacI family</fullName>
    </submittedName>
</protein>
<dbReference type="SUPFAM" id="SSF47413">
    <property type="entry name" value="lambda repressor-like DNA-binding domains"/>
    <property type="match status" value="1"/>
</dbReference>
<sequence length="358" mass="38539">MVTLKQVAAEAGVSTSTASSALRDLDIVRPETKRRVIEAANRLDYRINTSARALRSGRSDIFIAIIPDLDNQYYARFANALSNALSDRGKRLILQISRYDGDTELRQIRSIDPSTCDGLFVCSIANSGKVLHDAAGSIPVLMFDDMSGTADAYYDSIETPGQGGTAAAINHLVNECGRRRIGVVGALADRHDDGSLARALRTNRCNFALQALRSHGLADERSLIACDWSVDAGIDMAHRLAAQGMPYDALCCMNDELALGIMRGLAEEGINVPDAVAVTGFDGITSGSYTTPTLTTVAVDFEGMAQTGTAMMEQQVERLAANDTTPIMPQRVIVGFQLLKRESTLGRTATTGFTTRPR</sequence>
<name>A0A430FPA6_9BIFI</name>
<dbReference type="RefSeq" id="WP_125968773.1">
    <property type="nucleotide sequence ID" value="NZ_QXGK01000016.1"/>
</dbReference>